<evidence type="ECO:0000256" key="1">
    <source>
        <dbReference type="SAM" id="MobiDB-lite"/>
    </source>
</evidence>
<evidence type="ECO:0000313" key="3">
    <source>
        <dbReference type="Proteomes" id="UP001200034"/>
    </source>
</evidence>
<evidence type="ECO:0000313" key="2">
    <source>
        <dbReference type="EMBL" id="KAH8359194.1"/>
    </source>
</evidence>
<dbReference type="AlphaFoldDB" id="A0AAD4JV29"/>
<organism evidence="2 3">
    <name type="scientific">Drosophila rubida</name>
    <dbReference type="NCBI Taxonomy" id="30044"/>
    <lineage>
        <taxon>Eukaryota</taxon>
        <taxon>Metazoa</taxon>
        <taxon>Ecdysozoa</taxon>
        <taxon>Arthropoda</taxon>
        <taxon>Hexapoda</taxon>
        <taxon>Insecta</taxon>
        <taxon>Pterygota</taxon>
        <taxon>Neoptera</taxon>
        <taxon>Endopterygota</taxon>
        <taxon>Diptera</taxon>
        <taxon>Brachycera</taxon>
        <taxon>Muscomorpha</taxon>
        <taxon>Ephydroidea</taxon>
        <taxon>Drosophilidae</taxon>
        <taxon>Drosophila</taxon>
    </lineage>
</organism>
<sequence>MLDLDPTGTYRRPREARDTRHNKQREQLASPALDPTGQY</sequence>
<dbReference type="InterPro" id="IPR054084">
    <property type="entry name" value="Tal-AA"/>
</dbReference>
<evidence type="ECO:0008006" key="4">
    <source>
        <dbReference type="Google" id="ProtNLM"/>
    </source>
</evidence>
<dbReference type="Proteomes" id="UP001200034">
    <property type="component" value="Unassembled WGS sequence"/>
</dbReference>
<feature type="compositionally biased region" description="Basic and acidic residues" evidence="1">
    <location>
        <begin position="12"/>
        <end position="26"/>
    </location>
</feature>
<feature type="region of interest" description="Disordered" evidence="1">
    <location>
        <begin position="1"/>
        <end position="39"/>
    </location>
</feature>
<name>A0AAD4JV29_9MUSC</name>
<accession>A0AAD4JV29</accession>
<dbReference type="Pfam" id="PF21899">
    <property type="entry name" value="Tal_Pri"/>
    <property type="match status" value="1"/>
</dbReference>
<dbReference type="EMBL" id="JAJJHW010003409">
    <property type="protein sequence ID" value="KAH8359194.1"/>
    <property type="molecule type" value="Genomic_DNA"/>
</dbReference>
<protein>
    <recommendedName>
        <fullName evidence="4">Peptide tarsal-less AA</fullName>
    </recommendedName>
</protein>
<reference evidence="2" key="1">
    <citation type="journal article" date="2021" name="Mol. Ecol. Resour.">
        <title>Phylogenomic analyses of the genus Drosophila reveals genomic signals of climate adaptation.</title>
        <authorList>
            <person name="Li F."/>
            <person name="Rane R.V."/>
            <person name="Luria V."/>
            <person name="Xiong Z."/>
            <person name="Chen J."/>
            <person name="Li Z."/>
            <person name="Catullo R.A."/>
            <person name="Griffin P.C."/>
            <person name="Schiffer M."/>
            <person name="Pearce S."/>
            <person name="Lee S.F."/>
            <person name="McElroy K."/>
            <person name="Stocker A."/>
            <person name="Shirriffs J."/>
            <person name="Cockerell F."/>
            <person name="Coppin C."/>
            <person name="Sgro C.M."/>
            <person name="Karger A."/>
            <person name="Cain J.W."/>
            <person name="Weber J.A."/>
            <person name="Santpere G."/>
            <person name="Kirschner M.W."/>
            <person name="Hoffmann A.A."/>
            <person name="Oakeshott J.G."/>
            <person name="Zhang G."/>
        </authorList>
    </citation>
    <scope>NUCLEOTIDE SEQUENCE</scope>
    <source>
        <strain evidence="2">BGI-SZ-2011g</strain>
    </source>
</reference>
<dbReference type="CDD" id="cd20258">
    <property type="entry name" value="Tal_Pri"/>
    <property type="match status" value="1"/>
</dbReference>
<proteinExistence type="predicted"/>
<keyword evidence="3" id="KW-1185">Reference proteome</keyword>
<gene>
    <name evidence="2" type="ORF">KR093_005117</name>
</gene>
<comment type="caution">
    <text evidence="2">The sequence shown here is derived from an EMBL/GenBank/DDBJ whole genome shotgun (WGS) entry which is preliminary data.</text>
</comment>